<keyword evidence="8" id="KW-0472">Membrane</keyword>
<keyword evidence="11" id="KW-1185">Reference proteome</keyword>
<name>A0ABU4VKP5_9ACTN</name>
<evidence type="ECO:0000256" key="4">
    <source>
        <dbReference type="ARBA" id="ARBA00022729"/>
    </source>
</evidence>
<feature type="domain" description="AlgX/AlgJ SGNH hydrolase-like" evidence="9">
    <location>
        <begin position="128"/>
        <end position="285"/>
    </location>
</feature>
<organism evidence="10 11">
    <name type="scientific">Patulibacter brassicae</name>
    <dbReference type="NCBI Taxonomy" id="1705717"/>
    <lineage>
        <taxon>Bacteria</taxon>
        <taxon>Bacillati</taxon>
        <taxon>Actinomycetota</taxon>
        <taxon>Thermoleophilia</taxon>
        <taxon>Solirubrobacterales</taxon>
        <taxon>Patulibacteraceae</taxon>
        <taxon>Patulibacter</taxon>
    </lineage>
</organism>
<dbReference type="EMBL" id="JAXAVX010000003">
    <property type="protein sequence ID" value="MDX8151654.1"/>
    <property type="molecule type" value="Genomic_DNA"/>
</dbReference>
<accession>A0ABU4VKP5</accession>
<dbReference type="RefSeq" id="WP_319953809.1">
    <property type="nucleotide sequence ID" value="NZ_JAXAVX010000003.1"/>
</dbReference>
<comment type="caution">
    <text evidence="10">The sequence shown here is derived from an EMBL/GenBank/DDBJ whole genome shotgun (WGS) entry which is preliminary data.</text>
</comment>
<evidence type="ECO:0000256" key="1">
    <source>
        <dbReference type="ARBA" id="ARBA00004418"/>
    </source>
</evidence>
<keyword evidence="3" id="KW-0808">Transferase</keyword>
<dbReference type="Pfam" id="PF16822">
    <property type="entry name" value="ALGX"/>
    <property type="match status" value="1"/>
</dbReference>
<keyword evidence="8" id="KW-1133">Transmembrane helix</keyword>
<evidence type="ECO:0000256" key="8">
    <source>
        <dbReference type="SAM" id="Phobius"/>
    </source>
</evidence>
<proteinExistence type="predicted"/>
<sequence length="433" mass="47157">MARVPLPRRITDSLRRVGVLRTLTGVVGLVVLLAPVILWAAGERATAVENRPFAARPALDQGWEATDQATAFFTDRVPVRNAAIDLRRTVSDRLFGEPPPPAARSGPVGAGGAASGGTRYVQDRSLQVLEGREGTLFFGEEFARACRPDAPTSETLEQVRRLALGLRAAGKRAAIVIVPDKSGIETELLPKDLPERGCAAKARQERFDGLRRLGLPEVVDVQSDLLRLRRSGVRPYLRLDTHVSSRGSATFLASVVRRLDPRVARSAPLERTGTERAQGDLTVIQGQPAEGPDEIYRFARPGVTVLPGGQLDPLGGFPLFHLAATGTRAHPVVPGRTAWFGDSFTERALPQMEPLFADLWRVPELTRGPARERPEEALGLVLDQFRQAENVVVELVERTAFGRAKGSIFYPPTVDRILAALREAPGAQATERR</sequence>
<keyword evidence="4" id="KW-0732">Signal</keyword>
<protein>
    <recommendedName>
        <fullName evidence="9">AlgX/AlgJ SGNH hydrolase-like domain-containing protein</fullName>
    </recommendedName>
</protein>
<keyword evidence="8" id="KW-0812">Transmembrane</keyword>
<evidence type="ECO:0000259" key="9">
    <source>
        <dbReference type="Pfam" id="PF16822"/>
    </source>
</evidence>
<evidence type="ECO:0000256" key="5">
    <source>
        <dbReference type="ARBA" id="ARBA00022764"/>
    </source>
</evidence>
<feature type="transmembrane region" description="Helical" evidence="8">
    <location>
        <begin position="20"/>
        <end position="41"/>
    </location>
</feature>
<evidence type="ECO:0000256" key="3">
    <source>
        <dbReference type="ARBA" id="ARBA00022679"/>
    </source>
</evidence>
<dbReference type="InterPro" id="IPR031811">
    <property type="entry name" value="ALGX/ALGJ_SGNH-like"/>
</dbReference>
<evidence type="ECO:0000256" key="6">
    <source>
        <dbReference type="ARBA" id="ARBA00022841"/>
    </source>
</evidence>
<keyword evidence="5" id="KW-0574">Periplasm</keyword>
<evidence type="ECO:0000313" key="11">
    <source>
        <dbReference type="Proteomes" id="UP001277761"/>
    </source>
</evidence>
<keyword evidence="6" id="KW-0016">Alginate biosynthesis</keyword>
<dbReference type="Proteomes" id="UP001277761">
    <property type="component" value="Unassembled WGS sequence"/>
</dbReference>
<evidence type="ECO:0000256" key="7">
    <source>
        <dbReference type="SAM" id="MobiDB-lite"/>
    </source>
</evidence>
<gene>
    <name evidence="10" type="ORF">SK069_08630</name>
</gene>
<evidence type="ECO:0000313" key="10">
    <source>
        <dbReference type="EMBL" id="MDX8151654.1"/>
    </source>
</evidence>
<evidence type="ECO:0000256" key="2">
    <source>
        <dbReference type="ARBA" id="ARBA00005182"/>
    </source>
</evidence>
<comment type="pathway">
    <text evidence="2">Glycan biosynthesis; alginate biosynthesis.</text>
</comment>
<reference evidence="10 11" key="1">
    <citation type="submission" date="2023-11" db="EMBL/GenBank/DDBJ databases">
        <authorList>
            <person name="Xu M."/>
            <person name="Jiang T."/>
        </authorList>
    </citation>
    <scope>NUCLEOTIDE SEQUENCE [LARGE SCALE GENOMIC DNA]</scope>
    <source>
        <strain evidence="10 11">SD</strain>
    </source>
</reference>
<feature type="region of interest" description="Disordered" evidence="7">
    <location>
        <begin position="94"/>
        <end position="116"/>
    </location>
</feature>
<comment type="subcellular location">
    <subcellularLocation>
        <location evidence="1">Periplasm</location>
    </subcellularLocation>
</comment>